<evidence type="ECO:0000313" key="2">
    <source>
        <dbReference type="Proteomes" id="UP000017396"/>
    </source>
</evidence>
<dbReference type="eggNOG" id="ENOG50306UD">
    <property type="taxonomic scope" value="Bacteria"/>
</dbReference>
<organism evidence="1 2">
    <name type="scientific">Gloeobacter kilaueensis (strain ATCC BAA-2537 / CCAP 1431/1 / ULC 316 / JS1)</name>
    <dbReference type="NCBI Taxonomy" id="1183438"/>
    <lineage>
        <taxon>Bacteria</taxon>
        <taxon>Bacillati</taxon>
        <taxon>Cyanobacteriota</taxon>
        <taxon>Cyanophyceae</taxon>
        <taxon>Gloeobacterales</taxon>
        <taxon>Gloeobacteraceae</taxon>
        <taxon>Gloeobacter</taxon>
    </lineage>
</organism>
<protein>
    <submittedName>
        <fullName evidence="1">Uncharacterized protein</fullName>
    </submittedName>
</protein>
<reference evidence="1 2" key="1">
    <citation type="journal article" date="2013" name="PLoS ONE">
        <title>Cultivation and Complete Genome Sequencing of Gloeobacter kilaueensis sp. nov., from a Lava Cave in Kilauea Caldera, Hawai'i.</title>
        <authorList>
            <person name="Saw J.H."/>
            <person name="Schatz M."/>
            <person name="Brown M.V."/>
            <person name="Kunkel D.D."/>
            <person name="Foster J.S."/>
            <person name="Shick H."/>
            <person name="Christensen S."/>
            <person name="Hou S."/>
            <person name="Wan X."/>
            <person name="Donachie S.P."/>
        </authorList>
    </citation>
    <scope>NUCLEOTIDE SEQUENCE [LARGE SCALE GENOMIC DNA]</scope>
    <source>
        <strain evidence="2">JS</strain>
    </source>
</reference>
<dbReference type="AlphaFoldDB" id="U5QCF5"/>
<dbReference type="EMBL" id="CP003587">
    <property type="protein sequence ID" value="AGY56513.1"/>
    <property type="molecule type" value="Genomic_DNA"/>
</dbReference>
<dbReference type="Proteomes" id="UP000017396">
    <property type="component" value="Chromosome"/>
</dbReference>
<proteinExistence type="predicted"/>
<gene>
    <name evidence="1" type="ORF">GKIL_0266</name>
</gene>
<keyword evidence="2" id="KW-1185">Reference proteome</keyword>
<accession>U5QCF5</accession>
<sequence length="159" mass="17386">MSHIQQLSEINGLDYVVVGVALCYQKNADGKTDPVRIAEPIPATALEAMGRGIRTSFEKIYAATLGEVLDGEHPLLPADIFGSDSYACRDFATRVKAATRTYKAKPHLRLVPSGTVCSAEEGAFKLQYDPAFRRILGAERTVSDSDNIKQHSHTHKVLT</sequence>
<dbReference type="KEGG" id="glj:GKIL_0266"/>
<dbReference type="STRING" id="1183438.GKIL_0266"/>
<dbReference type="OrthoDB" id="557974at2"/>
<evidence type="ECO:0000313" key="1">
    <source>
        <dbReference type="EMBL" id="AGY56513.1"/>
    </source>
</evidence>
<dbReference type="HOGENOM" id="CLU_1702265_0_0_3"/>
<dbReference type="RefSeq" id="WP_023171523.1">
    <property type="nucleotide sequence ID" value="NC_022600.1"/>
</dbReference>
<name>U5QCF5_GLOK1</name>